<keyword evidence="1" id="KW-0479">Metal-binding</keyword>
<dbReference type="ExpressionAtlas" id="A0A5S9XNB9">
    <property type="expression patterns" value="baseline and differential"/>
</dbReference>
<feature type="region of interest" description="Disordered" evidence="3">
    <location>
        <begin position="228"/>
        <end position="372"/>
    </location>
</feature>
<feature type="compositionally biased region" description="Basic and acidic residues" evidence="3">
    <location>
        <begin position="278"/>
        <end position="300"/>
    </location>
</feature>
<evidence type="ECO:0000313" key="6">
    <source>
        <dbReference type="EMBL" id="CAA0388052.1"/>
    </source>
</evidence>
<evidence type="ECO:0000256" key="3">
    <source>
        <dbReference type="SAM" id="MobiDB-lite"/>
    </source>
</evidence>
<name>A0A5S9XNB9_ARATH</name>
<feature type="region of interest" description="Disordered" evidence="3">
    <location>
        <begin position="443"/>
        <end position="528"/>
    </location>
</feature>
<dbReference type="InterPro" id="IPR001878">
    <property type="entry name" value="Znf_CCHC"/>
</dbReference>
<evidence type="ECO:0000256" key="2">
    <source>
        <dbReference type="SAM" id="Coils"/>
    </source>
</evidence>
<keyword evidence="4" id="KW-0732">Signal</keyword>
<proteinExistence type="predicted"/>
<feature type="coiled-coil region" evidence="2">
    <location>
        <begin position="379"/>
        <end position="418"/>
    </location>
</feature>
<feature type="domain" description="CCHC-type" evidence="5">
    <location>
        <begin position="143"/>
        <end position="158"/>
    </location>
</feature>
<evidence type="ECO:0000313" key="7">
    <source>
        <dbReference type="Proteomes" id="UP000434276"/>
    </source>
</evidence>
<evidence type="ECO:0000256" key="4">
    <source>
        <dbReference type="SAM" id="SignalP"/>
    </source>
</evidence>
<gene>
    <name evidence="6" type="ORF">C24_LOCUS16492</name>
</gene>
<feature type="signal peptide" evidence="4">
    <location>
        <begin position="1"/>
        <end position="21"/>
    </location>
</feature>
<dbReference type="GO" id="GO:0003676">
    <property type="term" value="F:nucleic acid binding"/>
    <property type="evidence" value="ECO:0007669"/>
    <property type="project" value="InterPro"/>
</dbReference>
<dbReference type="EMBL" id="CACSHJ010000089">
    <property type="protein sequence ID" value="CAA0388052.1"/>
    <property type="molecule type" value="Genomic_DNA"/>
</dbReference>
<dbReference type="OrthoDB" id="2020539at2759"/>
<accession>A0A5S9XNB9</accession>
<sequence length="528" mass="61613">MVQVICHFMPLLLFALDLGKTYIVTGTYKTININFPERLHDYAVHLKTSMESTRSDPELDDDFSEIYKEYTGPASAVTNNNIQDKDKPVKQRSEERCDEEEEQLPDPNSVPTDFTSREAKVWEAKSKATERNWKKRKEEEMICKICGESGHFTQGCPSTLGANRKSQEFFERVPARDNNVRVLFTEKVMESIERETSCKIKLDEKFIIVSGKDRLILRKGVDAVHKVKEDGEMKSSSVSHRSRSRSPRRTSVGPSRARNSEPQRQHLPSHGLSSFPERSGRQDKFVDNRFREETRVRENQRNVPRGSPQAYGSDRARSRSTHSKSPGRPRYSGWDKPYDRQKPEVSGYRSERWDQERMGGSSDIQVSHQFERPPFPQTLEELELEYTRDALELEKKRDKEEDEENNKHRETIRELRESYMKKLAGLRGMNAKQWDDFLQLDAQRRQQQARQQNSGLSYGNYRQFPPYAEFDDGYSSNPPPYGGNNVPMDSKGRYPNHGDNYSSRHQDNNYGGFQRQRREEYGKAYNRY</sequence>
<dbReference type="PROSITE" id="PS50158">
    <property type="entry name" value="ZF_CCHC"/>
    <property type="match status" value="1"/>
</dbReference>
<keyword evidence="2" id="KW-0175">Coiled coil</keyword>
<feature type="region of interest" description="Disordered" evidence="3">
    <location>
        <begin position="74"/>
        <end position="113"/>
    </location>
</feature>
<keyword evidence="1" id="KW-0862">Zinc</keyword>
<dbReference type="GO" id="GO:0008270">
    <property type="term" value="F:zinc ion binding"/>
    <property type="evidence" value="ECO:0007669"/>
    <property type="project" value="UniProtKB-KW"/>
</dbReference>
<feature type="compositionally biased region" description="Basic residues" evidence="3">
    <location>
        <begin position="318"/>
        <end position="327"/>
    </location>
</feature>
<feature type="chain" id="PRO_5024842881" description="CCHC-type domain-containing protein" evidence="4">
    <location>
        <begin position="22"/>
        <end position="528"/>
    </location>
</feature>
<dbReference type="SUPFAM" id="SSF57756">
    <property type="entry name" value="Retrovirus zinc finger-like domains"/>
    <property type="match status" value="1"/>
</dbReference>
<dbReference type="InterPro" id="IPR036875">
    <property type="entry name" value="Znf_CCHC_sf"/>
</dbReference>
<reference evidence="6 7" key="1">
    <citation type="submission" date="2019-12" db="EMBL/GenBank/DDBJ databases">
        <authorList>
            <person name="Jiao W.-B."/>
            <person name="Schneeberger K."/>
        </authorList>
    </citation>
    <scope>NUCLEOTIDE SEQUENCE [LARGE SCALE GENOMIC DNA]</scope>
    <source>
        <strain evidence="7">cv. C24</strain>
    </source>
</reference>
<dbReference type="PANTHER" id="PTHR34210">
    <property type="entry name" value="OS01G0252900 PROTEIN"/>
    <property type="match status" value="1"/>
</dbReference>
<feature type="compositionally biased region" description="Basic and acidic residues" evidence="3">
    <location>
        <begin position="83"/>
        <end position="95"/>
    </location>
</feature>
<dbReference type="PANTHER" id="PTHR34210:SF3">
    <property type="entry name" value="CCHC-TYPE DOMAIN-CONTAINING PROTEIN"/>
    <property type="match status" value="1"/>
</dbReference>
<keyword evidence="1" id="KW-0863">Zinc-finger</keyword>
<organism evidence="6 7">
    <name type="scientific">Arabidopsis thaliana</name>
    <name type="common">Mouse-ear cress</name>
    <dbReference type="NCBI Taxonomy" id="3702"/>
    <lineage>
        <taxon>Eukaryota</taxon>
        <taxon>Viridiplantae</taxon>
        <taxon>Streptophyta</taxon>
        <taxon>Embryophyta</taxon>
        <taxon>Tracheophyta</taxon>
        <taxon>Spermatophyta</taxon>
        <taxon>Magnoliopsida</taxon>
        <taxon>eudicotyledons</taxon>
        <taxon>Gunneridae</taxon>
        <taxon>Pentapetalae</taxon>
        <taxon>rosids</taxon>
        <taxon>malvids</taxon>
        <taxon>Brassicales</taxon>
        <taxon>Brassicaceae</taxon>
        <taxon>Camelineae</taxon>
        <taxon>Arabidopsis</taxon>
    </lineage>
</organism>
<protein>
    <recommendedName>
        <fullName evidence="5">CCHC-type domain-containing protein</fullName>
    </recommendedName>
</protein>
<dbReference type="Proteomes" id="UP000434276">
    <property type="component" value="Unassembled WGS sequence"/>
</dbReference>
<feature type="compositionally biased region" description="Basic and acidic residues" evidence="3">
    <location>
        <begin position="336"/>
        <end position="357"/>
    </location>
</feature>
<evidence type="ECO:0000259" key="5">
    <source>
        <dbReference type="PROSITE" id="PS50158"/>
    </source>
</evidence>
<evidence type="ECO:0000256" key="1">
    <source>
        <dbReference type="PROSITE-ProRule" id="PRU00047"/>
    </source>
</evidence>
<dbReference type="AlphaFoldDB" id="A0A5S9XNB9"/>